<keyword evidence="2" id="KW-1185">Reference proteome</keyword>
<dbReference type="EMBL" id="QYUL01000001">
    <property type="protein sequence ID" value="RJF83425.1"/>
    <property type="molecule type" value="Genomic_DNA"/>
</dbReference>
<protein>
    <recommendedName>
        <fullName evidence="3">HTH cro/C1-type domain-containing protein</fullName>
    </recommendedName>
</protein>
<name>A0A418W071_9PROT</name>
<comment type="caution">
    <text evidence="1">The sequence shown here is derived from an EMBL/GenBank/DDBJ whole genome shotgun (WGS) entry which is preliminary data.</text>
</comment>
<accession>A0A418W071</accession>
<evidence type="ECO:0000313" key="1">
    <source>
        <dbReference type="EMBL" id="RJF83425.1"/>
    </source>
</evidence>
<evidence type="ECO:0000313" key="2">
    <source>
        <dbReference type="Proteomes" id="UP000283458"/>
    </source>
</evidence>
<dbReference type="GO" id="GO:0003677">
    <property type="term" value="F:DNA binding"/>
    <property type="evidence" value="ECO:0007669"/>
    <property type="project" value="InterPro"/>
</dbReference>
<sequence>METPPKTDIAAALNRVLLTRKERLRSKNHWAGLAKIPTTTVLDAFKGSNSTIDTLTKLAEGAGMTLAELLAHGDPDWEVQVKIRNTFRSWTIEDVDGLIRLLERRSGPRDSDAS</sequence>
<dbReference type="AlphaFoldDB" id="A0A418W071"/>
<proteinExistence type="predicted"/>
<evidence type="ECO:0008006" key="3">
    <source>
        <dbReference type="Google" id="ProtNLM"/>
    </source>
</evidence>
<organism evidence="1 2">
    <name type="scientific">Azospirillum cavernae</name>
    <dbReference type="NCBI Taxonomy" id="2320860"/>
    <lineage>
        <taxon>Bacteria</taxon>
        <taxon>Pseudomonadati</taxon>
        <taxon>Pseudomonadota</taxon>
        <taxon>Alphaproteobacteria</taxon>
        <taxon>Rhodospirillales</taxon>
        <taxon>Azospirillaceae</taxon>
        <taxon>Azospirillum</taxon>
    </lineage>
</organism>
<dbReference type="Gene3D" id="1.10.260.40">
    <property type="entry name" value="lambda repressor-like DNA-binding domains"/>
    <property type="match status" value="1"/>
</dbReference>
<dbReference type="InterPro" id="IPR010982">
    <property type="entry name" value="Lambda_DNA-bd_dom_sf"/>
</dbReference>
<dbReference type="Proteomes" id="UP000283458">
    <property type="component" value="Unassembled WGS sequence"/>
</dbReference>
<gene>
    <name evidence="1" type="ORF">D3877_01765</name>
</gene>
<reference evidence="1 2" key="1">
    <citation type="submission" date="2018-09" db="EMBL/GenBank/DDBJ databases">
        <authorList>
            <person name="Zhu H."/>
        </authorList>
    </citation>
    <scope>NUCLEOTIDE SEQUENCE [LARGE SCALE GENOMIC DNA]</scope>
    <source>
        <strain evidence="1 2">K2W22B-5</strain>
    </source>
</reference>
<dbReference type="OrthoDB" id="7305224at2"/>